<reference evidence="10 11" key="1">
    <citation type="submission" date="2018-05" db="EMBL/GenBank/DDBJ databases">
        <title>Polaribacter aquimarinus sp. nov., isolated from sediment in a sediment of sea.</title>
        <authorList>
            <person name="Lu D."/>
        </authorList>
    </citation>
    <scope>NUCLEOTIDE SEQUENCE [LARGE SCALE GENOMIC DNA]</scope>
    <source>
        <strain evidence="10 11">ZY113</strain>
    </source>
</reference>
<dbReference type="Gene3D" id="1.20.1740.10">
    <property type="entry name" value="Amino acid/polyamine transporter I"/>
    <property type="match status" value="1"/>
</dbReference>
<gene>
    <name evidence="10" type="ORF">DIS07_08455</name>
</gene>
<feature type="chain" id="PRO_5015539801" evidence="9">
    <location>
        <begin position="20"/>
        <end position="528"/>
    </location>
</feature>
<dbReference type="GO" id="GO:0005886">
    <property type="term" value="C:plasma membrane"/>
    <property type="evidence" value="ECO:0007669"/>
    <property type="project" value="UniProtKB-SubCell"/>
</dbReference>
<feature type="transmembrane region" description="Helical" evidence="8">
    <location>
        <begin position="379"/>
        <end position="401"/>
    </location>
</feature>
<comment type="similarity">
    <text evidence="2 8">Belongs to the alanine or glycine:cation symporter (AGCS) (TC 2.A.25) family.</text>
</comment>
<evidence type="ECO:0000313" key="11">
    <source>
        <dbReference type="Proteomes" id="UP000245670"/>
    </source>
</evidence>
<dbReference type="Proteomes" id="UP000245670">
    <property type="component" value="Unassembled WGS sequence"/>
</dbReference>
<feature type="transmembrane region" description="Helical" evidence="8">
    <location>
        <begin position="425"/>
        <end position="448"/>
    </location>
</feature>
<feature type="transmembrane region" description="Helical" evidence="8">
    <location>
        <begin position="315"/>
        <end position="338"/>
    </location>
</feature>
<feature type="transmembrane region" description="Helical" evidence="8">
    <location>
        <begin position="216"/>
        <end position="238"/>
    </location>
</feature>
<evidence type="ECO:0000256" key="7">
    <source>
        <dbReference type="ARBA" id="ARBA00023136"/>
    </source>
</evidence>
<dbReference type="GO" id="GO:0005283">
    <property type="term" value="F:amino acid:sodium symporter activity"/>
    <property type="evidence" value="ECO:0007669"/>
    <property type="project" value="InterPro"/>
</dbReference>
<organism evidence="10 11">
    <name type="scientific">Polaribacter aquimarinus</name>
    <dbReference type="NCBI Taxonomy" id="2100726"/>
    <lineage>
        <taxon>Bacteria</taxon>
        <taxon>Pseudomonadati</taxon>
        <taxon>Bacteroidota</taxon>
        <taxon>Flavobacteriia</taxon>
        <taxon>Flavobacteriales</taxon>
        <taxon>Flavobacteriaceae</taxon>
    </lineage>
</organism>
<evidence type="ECO:0000256" key="9">
    <source>
        <dbReference type="SAM" id="SignalP"/>
    </source>
</evidence>
<protein>
    <submittedName>
        <fullName evidence="10">D-alanine glycine permease</fullName>
    </submittedName>
</protein>
<evidence type="ECO:0000256" key="3">
    <source>
        <dbReference type="ARBA" id="ARBA00022448"/>
    </source>
</evidence>
<keyword evidence="8" id="KW-0769">Symport</keyword>
<comment type="caution">
    <text evidence="10">The sequence shown here is derived from an EMBL/GenBank/DDBJ whole genome shotgun (WGS) entry which is preliminary data.</text>
</comment>
<feature type="transmembrane region" description="Helical" evidence="8">
    <location>
        <begin position="493"/>
        <end position="510"/>
    </location>
</feature>
<dbReference type="PANTHER" id="PTHR30330:SF3">
    <property type="entry name" value="TRANSCRIPTIONAL REGULATOR, LRP FAMILY"/>
    <property type="match status" value="1"/>
</dbReference>
<accession>A0A2U2JA94</accession>
<feature type="transmembrane region" description="Helical" evidence="8">
    <location>
        <begin position="55"/>
        <end position="75"/>
    </location>
</feature>
<evidence type="ECO:0000256" key="6">
    <source>
        <dbReference type="ARBA" id="ARBA00022989"/>
    </source>
</evidence>
<dbReference type="RefSeq" id="WP_109404803.1">
    <property type="nucleotide sequence ID" value="NZ_QFFG01000003.1"/>
</dbReference>
<dbReference type="PRINTS" id="PR00175">
    <property type="entry name" value="NAALASMPORT"/>
</dbReference>
<dbReference type="OrthoDB" id="9804874at2"/>
<keyword evidence="6 8" id="KW-1133">Transmembrane helix</keyword>
<proteinExistence type="inferred from homology"/>
<feature type="transmembrane region" description="Helical" evidence="8">
    <location>
        <begin position="258"/>
        <end position="277"/>
    </location>
</feature>
<dbReference type="EMBL" id="QFFG01000003">
    <property type="protein sequence ID" value="PWG05259.1"/>
    <property type="molecule type" value="Genomic_DNA"/>
</dbReference>
<keyword evidence="7 8" id="KW-0472">Membrane</keyword>
<dbReference type="PANTHER" id="PTHR30330">
    <property type="entry name" value="AGSS FAMILY TRANSPORTER, SODIUM-ALANINE"/>
    <property type="match status" value="1"/>
</dbReference>
<name>A0A2U2JA94_9FLAO</name>
<keyword evidence="9" id="KW-0732">Signal</keyword>
<feature type="transmembrane region" description="Helical" evidence="8">
    <location>
        <begin position="469"/>
        <end position="487"/>
    </location>
</feature>
<evidence type="ECO:0000256" key="2">
    <source>
        <dbReference type="ARBA" id="ARBA00009261"/>
    </source>
</evidence>
<dbReference type="InterPro" id="IPR001463">
    <property type="entry name" value="Na/Ala_symport"/>
</dbReference>
<dbReference type="NCBIfam" id="TIGR00835">
    <property type="entry name" value="agcS"/>
    <property type="match status" value="1"/>
</dbReference>
<keyword evidence="3 8" id="KW-0813">Transport</keyword>
<evidence type="ECO:0000256" key="1">
    <source>
        <dbReference type="ARBA" id="ARBA00004651"/>
    </source>
</evidence>
<evidence type="ECO:0000313" key="10">
    <source>
        <dbReference type="EMBL" id="PWG05259.1"/>
    </source>
</evidence>
<feature type="transmembrane region" description="Helical" evidence="8">
    <location>
        <begin position="289"/>
        <end position="309"/>
    </location>
</feature>
<keyword evidence="11" id="KW-1185">Reference proteome</keyword>
<dbReference type="Pfam" id="PF01235">
    <property type="entry name" value="Na_Ala_symp"/>
    <property type="match status" value="1"/>
</dbReference>
<evidence type="ECO:0000256" key="5">
    <source>
        <dbReference type="ARBA" id="ARBA00022692"/>
    </source>
</evidence>
<comment type="subcellular location">
    <subcellularLocation>
        <location evidence="1 8">Cell membrane</location>
        <topology evidence="1 8">Multi-pass membrane protein</topology>
    </subcellularLocation>
</comment>
<keyword evidence="5 8" id="KW-0812">Transmembrane</keyword>
<evidence type="ECO:0000256" key="8">
    <source>
        <dbReference type="RuleBase" id="RU363064"/>
    </source>
</evidence>
<dbReference type="AlphaFoldDB" id="A0A2U2JA94"/>
<evidence type="ECO:0000256" key="4">
    <source>
        <dbReference type="ARBA" id="ARBA00022475"/>
    </source>
</evidence>
<feature type="signal peptide" evidence="9">
    <location>
        <begin position="1"/>
        <end position="19"/>
    </location>
</feature>
<sequence>MKKKLLSLLLFATPILTFAQEKGLDQQIDEAFGDATGWFVDIVFYQIPFTDTISIYWVLFPLILGALYFTFYFNFINFKGFFTSINIVRGKYDDLEGRKDHKVEIQKSEFTDEEDNPDTIRVEGHEGEVSHFQALTAALSATVGLGNIAGVAIAVSIGGAGATFWMIVAGFLGMASKFVECTLGVKYRDIEADGTVYGGPMYYLTKGLKNKTLGKILAALFAIFVIGGSFGGGNMFQVNQAFQLVENITGGEQSFLNGYGWAFGLVMAVLVGIVIIGGIKKIAKVTDKIVPFMVAIYVAASLYVIFYNYDMIGDAFGQIFSGAFSPEGIAGGAVGVLVQGFRRAAFSNEAGIGSASIAHSAVKTKYAASEGMVALLEPFIDTVVVCTMTALVLIITGNVAAENASLNDAQAILLTSGAFESAISWFPYVLTVAVVLFAFSSMISWSYYGFQGWVYLFGRSKKMEYTYKVIFCIFVVIGAAASLGSVIGFSDAMVFAMMVPNMIGLVILAPKVKGELAKYMNAIKSREA</sequence>
<keyword evidence="4 8" id="KW-1003">Cell membrane</keyword>